<organism evidence="3 4">
    <name type="scientific">Leptomonas pyrrhocoris</name>
    <name type="common">Firebug parasite</name>
    <dbReference type="NCBI Taxonomy" id="157538"/>
    <lineage>
        <taxon>Eukaryota</taxon>
        <taxon>Discoba</taxon>
        <taxon>Euglenozoa</taxon>
        <taxon>Kinetoplastea</taxon>
        <taxon>Metakinetoplastina</taxon>
        <taxon>Trypanosomatida</taxon>
        <taxon>Trypanosomatidae</taxon>
        <taxon>Leishmaniinae</taxon>
        <taxon>Leptomonas</taxon>
    </lineage>
</organism>
<evidence type="ECO:0000313" key="3">
    <source>
        <dbReference type="EMBL" id="KPA75536.1"/>
    </source>
</evidence>
<reference evidence="3 4" key="1">
    <citation type="submission" date="2015-07" db="EMBL/GenBank/DDBJ databases">
        <title>High-quality genome of monoxenous trypanosomatid Leptomonas pyrrhocoris.</title>
        <authorList>
            <person name="Flegontov P."/>
            <person name="Butenko A."/>
            <person name="Firsov S."/>
            <person name="Vlcek C."/>
            <person name="Logacheva M.D."/>
            <person name="Field M."/>
            <person name="Filatov D."/>
            <person name="Flegontova O."/>
            <person name="Gerasimov E."/>
            <person name="Jackson A.P."/>
            <person name="Kelly S."/>
            <person name="Opperdoes F."/>
            <person name="O'Reilly A."/>
            <person name="Votypka J."/>
            <person name="Yurchenko V."/>
            <person name="Lukes J."/>
        </authorList>
    </citation>
    <scope>NUCLEOTIDE SEQUENCE [LARGE SCALE GENOMIC DNA]</scope>
    <source>
        <strain evidence="3">H10</strain>
    </source>
</reference>
<accession>A0A0M9FTG7</accession>
<keyword evidence="4" id="KW-1185">Reference proteome</keyword>
<dbReference type="InterPro" id="IPR001194">
    <property type="entry name" value="cDENN_dom"/>
</dbReference>
<dbReference type="GeneID" id="26908710"/>
<comment type="caution">
    <text evidence="3">The sequence shown here is derived from an EMBL/GenBank/DDBJ whole genome shotgun (WGS) entry which is preliminary data.</text>
</comment>
<feature type="compositionally biased region" description="Basic residues" evidence="1">
    <location>
        <begin position="1223"/>
        <end position="1248"/>
    </location>
</feature>
<dbReference type="SMART" id="SM00799">
    <property type="entry name" value="DENN"/>
    <property type="match status" value="1"/>
</dbReference>
<sequence length="1654" mass="172901">MYVYHHTHSFNSQDCLHLRTMAGDTASDGIPLLTRLLLVRATAFFDPSFPSDVHQPSASSRPLPRRRSSTAATPAVSTTTAAATQVKPSLRIVAHYTESAANKTASTADPSALRSATTTPKEDADFFAAHATLHQLLSSLASDRLREKVKLRQTQTDIARTAVQLARATAGSSATATAAAGSPDAIGFFPSSIASASSSSSLKRNEFYANATNVDDESSQSGAGSSNSISSNNPQVQGILAATTATFAEDAAWRSLMTPYQPELNPWSLTPVSDEGCYVSLPSPAYVHWCEVQAARYCRAADGAETSSVEPEVQGGPMLYNDVVHYASGNDVGGRNVCSGSGEELGYVHGYVFLLDGAVFAGAGEQQAAATSDSGPLSSSDGEVSVLLWCVLSDAPVFNFMRSLTLEAVTAMSYVAQRTYHAFAESSPSHGAAAEIVGGVGTDVYTSALDSALDEMVVRPLAVELVRHGSVSSCTLPGDSFTVHLPATRGGHAGVAARLQTSSSTASGAATFRRPVELLFPFSDVPLAVLLLSFGEDALRVLQSLLMQEERVVVIGATPQHASACVVSLPSLIVPFTWVSPFVPYLPPHAAAETGLLYTLLSTSFSVSRQLEPHHQPRQSGTPGSSSSQQQQQQVQSAGFLLGSTAGIRPYLMFLSAFGVAEEGGGSKGSRSGRPPRVWIADARTGAVGVCPTEPVSPYVLTDTKAQSENGTRNRNSSTGTDRSCTAHGGACAWTAPVHLDPRAAAPQVYAGGSPRETSQSPYVLYHAVRSTLRTAAELNVMDAASLDVLPPFHDELCDALRRVAPAEKRRQFRHALEALTQHTQARVDHLASLAARLARGLRQARRAAAATAGAARLNGFGTDSVNSTDNGSCSSSISSSNCSSGSDDNDGGGGGAASVEDTFQKDENASFRAVAEARAASHSLAFPDPSSSSDHAPFPTLSPSDIWQVQSGFLGYVVERLAGGYRRGITVDGSGSSRRRFMQASVFLTPGLDQHYVLAETVARTHLFRQFEGAVLAAEALGLRRVLGGCGLRVSRDGNGDAGACHVMVKYLRPLALFAVLCDRARLQYPELYADVPRLDAVGTVYTTLVERCFTHRTGPPPAAVSVPSIIRSIAGSSAASDVHRAAVVSSNSTGAYTSSNSSGGFRSFLSKAAKAMKLHSGGNSGSNSSGGGRGLPVVYIAASVACLNSFAVAPFSAQHVVPQSFQITTYDRSGLDGERQPRHHHHRGLHLRRHGGAKKGSHRRRRGKSLADLYAIPVKPQRQQWELQQRYQQRTAIHIDFTLDDCTTVVRNVNASGGVSGAAVGVSNSSVYVSGVGLDAEALTARARAGSGGSNDATIRIMAEASLSICHTLPLDIVHQFDAYEPLLAPVVVASSSASVTGEAAATVVVGEGDFTGPAAYMGVGLLCPSCVNVWREGEARATRVLLEQRSSNSSQLPPKPVKVIGAATPSEAQSSMAQPDSPPPPQTGSVAAANRTRVGAPPVTSWGTFTSGAPLGFPIDSTPCYLPAGHNGGSSGPNDTNKAVLSSVDTAHSAYAAPPVLSATSAVSPTAPASRANVHHDAWDSWGVQAPMVAVSTPSTVAATDVHTGSPTNSGSREVMTAAQPMSAPAPGDVMDELFGGLSGYSNVGSASSTVQQQQQPPRRQTLDDFF</sequence>
<dbReference type="OMA" id="KQFECAV"/>
<dbReference type="Gene3D" id="3.40.50.11500">
    <property type="match status" value="1"/>
</dbReference>
<dbReference type="PANTHER" id="PTHR13196:SF14">
    <property type="entry name" value="UDENN DOMAIN-CONTAINING PROTEIN"/>
    <property type="match status" value="1"/>
</dbReference>
<proteinExistence type="predicted"/>
<feature type="region of interest" description="Disordered" evidence="1">
    <location>
        <begin position="1632"/>
        <end position="1654"/>
    </location>
</feature>
<feature type="region of interest" description="Disordered" evidence="1">
    <location>
        <begin position="51"/>
        <end position="80"/>
    </location>
</feature>
<feature type="compositionally biased region" description="Polar residues" evidence="1">
    <location>
        <begin position="705"/>
        <end position="724"/>
    </location>
</feature>
<dbReference type="InterPro" id="IPR043153">
    <property type="entry name" value="DENN_C"/>
</dbReference>
<dbReference type="GO" id="GO:0006897">
    <property type="term" value="P:endocytosis"/>
    <property type="evidence" value="ECO:0007669"/>
    <property type="project" value="TreeGrafter"/>
</dbReference>
<feature type="region of interest" description="Disordered" evidence="1">
    <location>
        <begin position="859"/>
        <end position="900"/>
    </location>
</feature>
<feature type="domain" description="cDENN" evidence="2">
    <location>
        <begin position="383"/>
        <end position="614"/>
    </location>
</feature>
<protein>
    <recommendedName>
        <fullName evidence="2">cDENN domain-containing protein</fullName>
    </recommendedName>
</protein>
<evidence type="ECO:0000256" key="1">
    <source>
        <dbReference type="SAM" id="MobiDB-lite"/>
    </source>
</evidence>
<dbReference type="Proteomes" id="UP000037923">
    <property type="component" value="Unassembled WGS sequence"/>
</dbReference>
<name>A0A0M9FTG7_LEPPY</name>
<dbReference type="VEuPathDB" id="TriTrypDB:LpyrH10_24_0660"/>
<dbReference type="GO" id="GO:0032456">
    <property type="term" value="P:endocytic recycling"/>
    <property type="evidence" value="ECO:0007669"/>
    <property type="project" value="TreeGrafter"/>
</dbReference>
<evidence type="ECO:0000313" key="4">
    <source>
        <dbReference type="Proteomes" id="UP000037923"/>
    </source>
</evidence>
<feature type="compositionally biased region" description="Low complexity" evidence="1">
    <location>
        <begin position="865"/>
        <end position="887"/>
    </location>
</feature>
<feature type="region of interest" description="Disordered" evidence="1">
    <location>
        <begin position="611"/>
        <end position="636"/>
    </location>
</feature>
<feature type="region of interest" description="Disordered" evidence="1">
    <location>
        <begin position="213"/>
        <end position="233"/>
    </location>
</feature>
<dbReference type="GO" id="GO:1901981">
    <property type="term" value="F:phosphatidylinositol phosphate binding"/>
    <property type="evidence" value="ECO:0007669"/>
    <property type="project" value="TreeGrafter"/>
</dbReference>
<dbReference type="RefSeq" id="XP_015653975.1">
    <property type="nucleotide sequence ID" value="XM_015807436.1"/>
</dbReference>
<dbReference type="InterPro" id="IPR040032">
    <property type="entry name" value="DENND1A/B/C"/>
</dbReference>
<feature type="region of interest" description="Disordered" evidence="1">
    <location>
        <begin position="705"/>
        <end position="726"/>
    </location>
</feature>
<dbReference type="PANTHER" id="PTHR13196">
    <property type="entry name" value="DENN DOMAIN-CONTAINING"/>
    <property type="match status" value="1"/>
</dbReference>
<dbReference type="EMBL" id="LGTL01000024">
    <property type="protein sequence ID" value="KPA75536.1"/>
    <property type="molecule type" value="Genomic_DNA"/>
</dbReference>
<feature type="compositionally biased region" description="Low complexity" evidence="1">
    <location>
        <begin position="69"/>
        <end position="80"/>
    </location>
</feature>
<feature type="compositionally biased region" description="Low complexity" evidence="1">
    <location>
        <begin position="618"/>
        <end position="636"/>
    </location>
</feature>
<dbReference type="GO" id="GO:0005829">
    <property type="term" value="C:cytosol"/>
    <property type="evidence" value="ECO:0007669"/>
    <property type="project" value="TreeGrafter"/>
</dbReference>
<dbReference type="GO" id="GO:0005085">
    <property type="term" value="F:guanyl-nucleotide exchange factor activity"/>
    <property type="evidence" value="ECO:0007669"/>
    <property type="project" value="InterPro"/>
</dbReference>
<feature type="compositionally biased region" description="Low complexity" evidence="1">
    <location>
        <begin position="219"/>
        <end position="233"/>
    </location>
</feature>
<feature type="region of interest" description="Disordered" evidence="1">
    <location>
        <begin position="1452"/>
        <end position="1474"/>
    </location>
</feature>
<dbReference type="Pfam" id="PF02141">
    <property type="entry name" value="DENN"/>
    <property type="match status" value="1"/>
</dbReference>
<feature type="region of interest" description="Disordered" evidence="1">
    <location>
        <begin position="1216"/>
        <end position="1248"/>
    </location>
</feature>
<dbReference type="OrthoDB" id="243785at2759"/>
<gene>
    <name evidence="3" type="ORF">ABB37_08426</name>
</gene>
<evidence type="ECO:0000259" key="2">
    <source>
        <dbReference type="SMART" id="SM00799"/>
    </source>
</evidence>